<comment type="caution">
    <text evidence="2">The sequence shown here is derived from an EMBL/GenBank/DDBJ whole genome shotgun (WGS) entry which is preliminary data.</text>
</comment>
<dbReference type="EMBL" id="JBHSKL010000002">
    <property type="protein sequence ID" value="MFC5223091.1"/>
    <property type="molecule type" value="Genomic_DNA"/>
</dbReference>
<proteinExistence type="predicted"/>
<dbReference type="SUPFAM" id="SSF56112">
    <property type="entry name" value="Protein kinase-like (PK-like)"/>
    <property type="match status" value="1"/>
</dbReference>
<reference evidence="3" key="1">
    <citation type="journal article" date="2019" name="Int. J. Syst. Evol. Microbiol.">
        <title>The Global Catalogue of Microorganisms (GCM) 10K type strain sequencing project: providing services to taxonomists for standard genome sequencing and annotation.</title>
        <authorList>
            <consortium name="The Broad Institute Genomics Platform"/>
            <consortium name="The Broad Institute Genome Sequencing Center for Infectious Disease"/>
            <person name="Wu L."/>
            <person name="Ma J."/>
        </authorList>
    </citation>
    <scope>NUCLEOTIDE SEQUENCE [LARGE SCALE GENOMIC DNA]</scope>
    <source>
        <strain evidence="3">CCM 8479</strain>
    </source>
</reference>
<protein>
    <submittedName>
        <fullName evidence="2">SAV_2336 N-terminal domain-related protein</fullName>
    </submittedName>
</protein>
<dbReference type="PANTHER" id="PTHR43384:SF14">
    <property type="entry name" value="ESX-1 SECRETION-ASSOCIATED PROTEIN ESPI"/>
    <property type="match status" value="1"/>
</dbReference>
<feature type="region of interest" description="Disordered" evidence="1">
    <location>
        <begin position="45"/>
        <end position="129"/>
    </location>
</feature>
<dbReference type="SUPFAM" id="SSF52540">
    <property type="entry name" value="P-loop containing nucleoside triphosphate hydrolases"/>
    <property type="match status" value="1"/>
</dbReference>
<evidence type="ECO:0000313" key="3">
    <source>
        <dbReference type="Proteomes" id="UP001596156"/>
    </source>
</evidence>
<dbReference type="RefSeq" id="WP_344644206.1">
    <property type="nucleotide sequence ID" value="NZ_BAAASS010000007.1"/>
</dbReference>
<feature type="region of interest" description="Disordered" evidence="1">
    <location>
        <begin position="539"/>
        <end position="578"/>
    </location>
</feature>
<evidence type="ECO:0000256" key="1">
    <source>
        <dbReference type="SAM" id="MobiDB-lite"/>
    </source>
</evidence>
<feature type="compositionally biased region" description="Basic and acidic residues" evidence="1">
    <location>
        <begin position="105"/>
        <end position="118"/>
    </location>
</feature>
<feature type="compositionally biased region" description="Pro residues" evidence="1">
    <location>
        <begin position="54"/>
        <end position="63"/>
    </location>
</feature>
<name>A0ABW0D0V4_STRFI</name>
<gene>
    <name evidence="2" type="ORF">ACFPN6_00445</name>
</gene>
<sequence>MTDVGGARLGEVLRVLRACGQDLDADQVLDVLWLARRLPAGTVAPLREGLRTAPPAPHRPPPAEAAEETPRPPAPEPDDESLPDLTPLSLYAAARRPSAPTAETRPAEVRPARARPPEPRPAMPVRVPEAKALPDELALGRALRPLRRRHGSRHRYELDEERTAAELAETRLPDVVLRPVRERWLHLVLLVDDGLSMLLWHRLAAELRTLLERLGAFASTRVYGLDTRDARRPRLHARPFEPDGPPVPATTVNDPNGRTLALVVTDGMGAAWRHDPLYELLRSWSERGPVALLHTLPPEMWEASGVHAERWQATTQHIGGANASWQITDPVLPPQLARFDGVPVPVLEPTARALGDWARLLASPGTTVELPLLARPSRHAAVTDARGLRSAQHFRDAATPEAYRLAAHLAAVSPLSVPVMRLVQSAVPWPARTAHLAEVFLGGLVRPHPAPVPGPLPAKHLVFDFTEESKTALLDAVPQAELLGTSRAIGRRLEQLAGRSPDFPAWLTHPDGDAELPHTHHPFTSVERRLLTRFGVSAGRREDGAEPGGTAPEPPADDDWAPLTDTDPSRLGPYELRGRRRGGRTVVYRGVDQHGNWAALRTPRPDLPAVNARLIEVEARVLDRLHGRYAPALLGSDPDGGPPWLAMTPIADEDAPDRRPPRLADLVARAAEDGSAPFDTLAGLLVAWHLASALNVCHLNGVVLADFSADSVFVLRRSVVLGDLSDCVIDGRFEGVGPVPTAEDNVRALGELLQLVSSKVGVSTPGLPEGMHLWQGDSWEQLRRLVLRCLAPEPADRPAPGEIADVLARYIDLARAAREAPSARMWVRPVPRVPLRPPPGTGRDTAGAELRLPRFGAARRHGRAQLERLRVPLRQGLRLTVLGAHPNSGRSTTTVLLGSVLAAARGEPVLAVDGSPGQGALETFLTGDRFRNRAGVRDLALLPDDASYEEISARTSRLPSGLQLVAHRGRRVAPSPAHPQEYARMLALTDPHYPFVLTDWPPTRLDESADVVLDLTDRLVLCCATLDWCLDAAVRTLGRLRESGRRALADDVVVAAVDVHGGGADGRLPPEIAERLGVEVRRVVPVPFDPSVREVVWNLGRVRPTTARAYLDLAEAVIGSGTR</sequence>
<accession>A0ABW0D0V4</accession>
<keyword evidence="3" id="KW-1185">Reference proteome</keyword>
<organism evidence="2 3">
    <name type="scientific">Streptomyces fimbriatus</name>
    <dbReference type="NCBI Taxonomy" id="68197"/>
    <lineage>
        <taxon>Bacteria</taxon>
        <taxon>Bacillati</taxon>
        <taxon>Actinomycetota</taxon>
        <taxon>Actinomycetes</taxon>
        <taxon>Kitasatosporales</taxon>
        <taxon>Streptomycetaceae</taxon>
        <taxon>Streptomyces</taxon>
    </lineage>
</organism>
<dbReference type="PANTHER" id="PTHR43384">
    <property type="entry name" value="SEPTUM SITE-DETERMINING PROTEIN MIND HOMOLOG, CHLOROPLASTIC-RELATED"/>
    <property type="match status" value="1"/>
</dbReference>
<evidence type="ECO:0000313" key="2">
    <source>
        <dbReference type="EMBL" id="MFC5223091.1"/>
    </source>
</evidence>
<dbReference type="NCBIfam" id="NF041121">
    <property type="entry name" value="SAV_2336_NTERM"/>
    <property type="match status" value="1"/>
</dbReference>
<feature type="region of interest" description="Disordered" evidence="1">
    <location>
        <begin position="236"/>
        <end position="255"/>
    </location>
</feature>
<dbReference type="Proteomes" id="UP001596156">
    <property type="component" value="Unassembled WGS sequence"/>
</dbReference>
<dbReference type="InterPro" id="IPR027417">
    <property type="entry name" value="P-loop_NTPase"/>
</dbReference>
<dbReference type="InterPro" id="IPR047738">
    <property type="entry name" value="SAV_2336-like_N"/>
</dbReference>
<dbReference type="InterPro" id="IPR050625">
    <property type="entry name" value="ParA/MinD_ATPase"/>
</dbReference>
<dbReference type="Gene3D" id="3.40.50.300">
    <property type="entry name" value="P-loop containing nucleotide triphosphate hydrolases"/>
    <property type="match status" value="1"/>
</dbReference>
<dbReference type="InterPro" id="IPR011009">
    <property type="entry name" value="Kinase-like_dom_sf"/>
</dbReference>